<dbReference type="EMBL" id="JAMPKM010000028">
    <property type="protein sequence ID" value="MEP0820409.1"/>
    <property type="molecule type" value="Genomic_DNA"/>
</dbReference>
<evidence type="ECO:0000313" key="2">
    <source>
        <dbReference type="EMBL" id="MEP0820409.1"/>
    </source>
</evidence>
<protein>
    <recommendedName>
        <fullName evidence="1">Glycosyl hydrolase family 31 C-terminal domain-containing protein</fullName>
    </recommendedName>
</protein>
<reference evidence="2 3" key="1">
    <citation type="submission" date="2022-04" db="EMBL/GenBank/DDBJ databases">
        <title>Positive selection, recombination, and allopatry shape intraspecific diversity of widespread and dominant cyanobacteria.</title>
        <authorList>
            <person name="Wei J."/>
            <person name="Shu W."/>
            <person name="Hu C."/>
        </authorList>
    </citation>
    <scope>NUCLEOTIDE SEQUENCE [LARGE SCALE GENOMIC DNA]</scope>
    <source>
        <strain evidence="2 3">GB2-A4</strain>
    </source>
</reference>
<gene>
    <name evidence="2" type="ORF">NC998_25240</name>
</gene>
<organism evidence="2 3">
    <name type="scientific">Trichocoleus desertorum GB2-A4</name>
    <dbReference type="NCBI Taxonomy" id="2933944"/>
    <lineage>
        <taxon>Bacteria</taxon>
        <taxon>Bacillati</taxon>
        <taxon>Cyanobacteriota</taxon>
        <taxon>Cyanophyceae</taxon>
        <taxon>Leptolyngbyales</taxon>
        <taxon>Trichocoleusaceae</taxon>
        <taxon>Trichocoleus</taxon>
    </lineage>
</organism>
<feature type="domain" description="Glycosyl hydrolase family 31 C-terminal" evidence="1">
    <location>
        <begin position="4"/>
        <end position="61"/>
    </location>
</feature>
<proteinExistence type="predicted"/>
<keyword evidence="3" id="KW-1185">Reference proteome</keyword>
<evidence type="ECO:0000313" key="3">
    <source>
        <dbReference type="Proteomes" id="UP001464891"/>
    </source>
</evidence>
<dbReference type="Gene3D" id="2.60.40.4040">
    <property type="match status" value="1"/>
</dbReference>
<dbReference type="Pfam" id="PF21365">
    <property type="entry name" value="Glyco_hydro_31_3rd"/>
    <property type="match status" value="1"/>
</dbReference>
<dbReference type="InterPro" id="IPR048395">
    <property type="entry name" value="Glyco_hydro_31_C"/>
</dbReference>
<sequence length="165" mass="18703">MDDVLLVCPIGQQGANSCTVKLPQGEWYEFEQDRLHTGDRSIQLTALLEELPLSVKVGSIIPTQENHQLILHLYPSASGYCEGRIYSDAGDGYREWRSNHFCLKPQPNHLELTWQQEGDYAFPYKGIRLQVHGLTLGQVYMDGQPLSFNNNCIEIKRAELEPALS</sequence>
<dbReference type="Proteomes" id="UP001464891">
    <property type="component" value="Unassembled WGS sequence"/>
</dbReference>
<evidence type="ECO:0000259" key="1">
    <source>
        <dbReference type="Pfam" id="PF21365"/>
    </source>
</evidence>
<accession>A0ABV0JF38</accession>
<name>A0ABV0JF38_9CYAN</name>
<dbReference type="SUPFAM" id="SSF51011">
    <property type="entry name" value="Glycosyl hydrolase domain"/>
    <property type="match status" value="1"/>
</dbReference>
<comment type="caution">
    <text evidence="2">The sequence shown here is derived from an EMBL/GenBank/DDBJ whole genome shotgun (WGS) entry which is preliminary data.</text>
</comment>